<dbReference type="EnsemblMetazoa" id="ADIR001556-RA">
    <property type="protein sequence ID" value="ADIR001556-PA"/>
    <property type="gene ID" value="ADIR001556"/>
</dbReference>
<dbReference type="AlphaFoldDB" id="A0A182N1P8"/>
<name>A0A182N1P8_9DIPT</name>
<organism evidence="1 2">
    <name type="scientific">Anopheles dirus</name>
    <dbReference type="NCBI Taxonomy" id="7168"/>
    <lineage>
        <taxon>Eukaryota</taxon>
        <taxon>Metazoa</taxon>
        <taxon>Ecdysozoa</taxon>
        <taxon>Arthropoda</taxon>
        <taxon>Hexapoda</taxon>
        <taxon>Insecta</taxon>
        <taxon>Pterygota</taxon>
        <taxon>Neoptera</taxon>
        <taxon>Endopterygota</taxon>
        <taxon>Diptera</taxon>
        <taxon>Nematocera</taxon>
        <taxon>Culicoidea</taxon>
        <taxon>Culicidae</taxon>
        <taxon>Anophelinae</taxon>
        <taxon>Anopheles</taxon>
    </lineage>
</organism>
<evidence type="ECO:0000313" key="1">
    <source>
        <dbReference type="EnsemblMetazoa" id="ADIR001556-PA"/>
    </source>
</evidence>
<reference evidence="1" key="2">
    <citation type="submission" date="2020-05" db="UniProtKB">
        <authorList>
            <consortium name="EnsemblMetazoa"/>
        </authorList>
    </citation>
    <scope>IDENTIFICATION</scope>
    <source>
        <strain evidence="1">WRAIR2</strain>
    </source>
</reference>
<dbReference type="Proteomes" id="UP000075884">
    <property type="component" value="Unassembled WGS sequence"/>
</dbReference>
<reference evidence="2" key="1">
    <citation type="submission" date="2013-03" db="EMBL/GenBank/DDBJ databases">
        <title>The Genome Sequence of Anopheles dirus WRAIR2.</title>
        <authorList>
            <consortium name="The Broad Institute Genomics Platform"/>
            <person name="Neafsey D.E."/>
            <person name="Walton C."/>
            <person name="Walker B."/>
            <person name="Young S.K."/>
            <person name="Zeng Q."/>
            <person name="Gargeya S."/>
            <person name="Fitzgerald M."/>
            <person name="Haas B."/>
            <person name="Abouelleil A."/>
            <person name="Allen A.W."/>
            <person name="Alvarado L."/>
            <person name="Arachchi H.M."/>
            <person name="Berlin A.M."/>
            <person name="Chapman S.B."/>
            <person name="Gainer-Dewar J."/>
            <person name="Goldberg J."/>
            <person name="Griggs A."/>
            <person name="Gujja S."/>
            <person name="Hansen M."/>
            <person name="Howarth C."/>
            <person name="Imamovic A."/>
            <person name="Ireland A."/>
            <person name="Larimer J."/>
            <person name="McCowan C."/>
            <person name="Murphy C."/>
            <person name="Pearson M."/>
            <person name="Poon T.W."/>
            <person name="Priest M."/>
            <person name="Roberts A."/>
            <person name="Saif S."/>
            <person name="Shea T."/>
            <person name="Sisk P."/>
            <person name="Sykes S."/>
            <person name="Wortman J."/>
            <person name="Nusbaum C."/>
            <person name="Birren B."/>
        </authorList>
    </citation>
    <scope>NUCLEOTIDE SEQUENCE [LARGE SCALE GENOMIC DNA]</scope>
    <source>
        <strain evidence="2">WRAIR2</strain>
    </source>
</reference>
<accession>A0A182N1P8</accession>
<evidence type="ECO:0000313" key="2">
    <source>
        <dbReference type="Proteomes" id="UP000075884"/>
    </source>
</evidence>
<dbReference type="STRING" id="7168.A0A182N1P8"/>
<proteinExistence type="predicted"/>
<sequence>MIRTRRGADTVGIASCLTIAVGNAGTVSSTTRKTTVVVPNLDSLATDTELQEAFLSQHGLAVDKANIRLRLHRNGLKRARLRLAERDADRLVGKRLKVALTVVWPFEEQRIPPGELVRLG</sequence>
<protein>
    <submittedName>
        <fullName evidence="1">Uncharacterized protein</fullName>
    </submittedName>
</protein>
<dbReference type="VEuPathDB" id="VectorBase:ADIR001556"/>
<keyword evidence="2" id="KW-1185">Reference proteome</keyword>